<organism evidence="2 3">
    <name type="scientific">Phyllosticta capitalensis</name>
    <dbReference type="NCBI Taxonomy" id="121624"/>
    <lineage>
        <taxon>Eukaryota</taxon>
        <taxon>Fungi</taxon>
        <taxon>Dikarya</taxon>
        <taxon>Ascomycota</taxon>
        <taxon>Pezizomycotina</taxon>
        <taxon>Dothideomycetes</taxon>
        <taxon>Dothideomycetes incertae sedis</taxon>
        <taxon>Botryosphaeriales</taxon>
        <taxon>Phyllostictaceae</taxon>
        <taxon>Phyllosticta</taxon>
    </lineage>
</organism>
<accession>A0ABR1YEB9</accession>
<protein>
    <submittedName>
        <fullName evidence="2">Uncharacterized protein</fullName>
    </submittedName>
</protein>
<feature type="compositionally biased region" description="Basic and acidic residues" evidence="1">
    <location>
        <begin position="77"/>
        <end position="89"/>
    </location>
</feature>
<sequence>MSQQQQQPPTSAAYAQPSNPVERNPAESASTSSTTASANAPTTAHRTAPSASSGGDDGVPSALGRGVHGTSADADVEERKPGQQKQRDDVDADEQMAPPGEGAVADAVMAGGQGGGKTGAQGAGGGLSMESDLERKKAEQAPLREAVKEERARGVDVGGALGQTGGQAT</sequence>
<feature type="compositionally biased region" description="Low complexity" evidence="1">
    <location>
        <begin position="1"/>
        <end position="18"/>
    </location>
</feature>
<keyword evidence="3" id="KW-1185">Reference proteome</keyword>
<feature type="region of interest" description="Disordered" evidence="1">
    <location>
        <begin position="1"/>
        <end position="169"/>
    </location>
</feature>
<name>A0ABR1YEB9_9PEZI</name>
<evidence type="ECO:0000256" key="1">
    <source>
        <dbReference type="SAM" id="MobiDB-lite"/>
    </source>
</evidence>
<feature type="compositionally biased region" description="Gly residues" evidence="1">
    <location>
        <begin position="111"/>
        <end position="127"/>
    </location>
</feature>
<reference evidence="2 3" key="1">
    <citation type="submission" date="2024-04" db="EMBL/GenBank/DDBJ databases">
        <title>Phyllosticta paracitricarpa is synonymous to the EU quarantine fungus P. citricarpa based on phylogenomic analyses.</title>
        <authorList>
            <consortium name="Lawrence Berkeley National Laboratory"/>
            <person name="Van Ingen-Buijs V.A."/>
            <person name="Van Westerhoven A.C."/>
            <person name="Haridas S."/>
            <person name="Skiadas P."/>
            <person name="Martin F."/>
            <person name="Groenewald J.Z."/>
            <person name="Crous P.W."/>
            <person name="Seidl M.F."/>
        </authorList>
    </citation>
    <scope>NUCLEOTIDE SEQUENCE [LARGE SCALE GENOMIC DNA]</scope>
    <source>
        <strain evidence="2 3">CBS 123374</strain>
    </source>
</reference>
<dbReference type="Proteomes" id="UP001492380">
    <property type="component" value="Unassembled WGS sequence"/>
</dbReference>
<feature type="compositionally biased region" description="Low complexity" evidence="1">
    <location>
        <begin position="100"/>
        <end position="110"/>
    </location>
</feature>
<feature type="compositionally biased region" description="Low complexity" evidence="1">
    <location>
        <begin position="28"/>
        <end position="44"/>
    </location>
</feature>
<proteinExistence type="predicted"/>
<comment type="caution">
    <text evidence="2">The sequence shown here is derived from an EMBL/GenBank/DDBJ whole genome shotgun (WGS) entry which is preliminary data.</text>
</comment>
<dbReference type="EMBL" id="JBBWRZ010000011">
    <property type="protein sequence ID" value="KAK8225861.1"/>
    <property type="molecule type" value="Genomic_DNA"/>
</dbReference>
<gene>
    <name evidence="2" type="ORF">HDK90DRAFT_68542</name>
</gene>
<feature type="compositionally biased region" description="Basic and acidic residues" evidence="1">
    <location>
        <begin position="145"/>
        <end position="154"/>
    </location>
</feature>
<feature type="compositionally biased region" description="Gly residues" evidence="1">
    <location>
        <begin position="156"/>
        <end position="169"/>
    </location>
</feature>
<evidence type="ECO:0000313" key="2">
    <source>
        <dbReference type="EMBL" id="KAK8225861.1"/>
    </source>
</evidence>
<evidence type="ECO:0000313" key="3">
    <source>
        <dbReference type="Proteomes" id="UP001492380"/>
    </source>
</evidence>